<dbReference type="PROSITE" id="PS51390">
    <property type="entry name" value="WAP"/>
    <property type="match status" value="1"/>
</dbReference>
<evidence type="ECO:0000313" key="2">
    <source>
        <dbReference type="Ensembl" id="ENSVURP00010002384.1"/>
    </source>
</evidence>
<dbReference type="InterPro" id="IPR008197">
    <property type="entry name" value="WAP_dom"/>
</dbReference>
<name>A0A4X2JSD8_VOMUR</name>
<evidence type="ECO:0000259" key="1">
    <source>
        <dbReference type="PROSITE" id="PS51390"/>
    </source>
</evidence>
<reference evidence="3" key="1">
    <citation type="submission" date="2018-12" db="EMBL/GenBank/DDBJ databases">
        <authorList>
            <person name="Yazar S."/>
        </authorList>
    </citation>
    <scope>NUCLEOTIDE SEQUENCE [LARGE SCALE GENOMIC DNA]</scope>
</reference>
<dbReference type="SUPFAM" id="SSF57256">
    <property type="entry name" value="Elafin-like"/>
    <property type="match status" value="1"/>
</dbReference>
<dbReference type="Pfam" id="PF00095">
    <property type="entry name" value="WAP"/>
    <property type="match status" value="1"/>
</dbReference>
<evidence type="ECO:0000313" key="3">
    <source>
        <dbReference type="Proteomes" id="UP000314987"/>
    </source>
</evidence>
<sequence length="56" mass="5977">QESHGSRGKCPGLSLQCLMMNPNPCEHDGDCRGEKKCCVGLCGKICRAPVKGMEAL</sequence>
<dbReference type="Ensembl" id="ENSVURT00010002717.1">
    <property type="protein sequence ID" value="ENSVURP00010002384.1"/>
    <property type="gene ID" value="ENSVURG00010001962.1"/>
</dbReference>
<reference evidence="2" key="2">
    <citation type="submission" date="2025-08" db="UniProtKB">
        <authorList>
            <consortium name="Ensembl"/>
        </authorList>
    </citation>
    <scope>IDENTIFICATION</scope>
</reference>
<dbReference type="GeneTree" id="ENSGT00970000197098"/>
<dbReference type="GO" id="GO:0030414">
    <property type="term" value="F:peptidase inhibitor activity"/>
    <property type="evidence" value="ECO:0007669"/>
    <property type="project" value="InterPro"/>
</dbReference>
<dbReference type="OMA" id="LCGKICR"/>
<organism evidence="2 3">
    <name type="scientific">Vombatus ursinus</name>
    <name type="common">Common wombat</name>
    <dbReference type="NCBI Taxonomy" id="29139"/>
    <lineage>
        <taxon>Eukaryota</taxon>
        <taxon>Metazoa</taxon>
        <taxon>Chordata</taxon>
        <taxon>Craniata</taxon>
        <taxon>Vertebrata</taxon>
        <taxon>Euteleostomi</taxon>
        <taxon>Mammalia</taxon>
        <taxon>Metatheria</taxon>
        <taxon>Diprotodontia</taxon>
        <taxon>Vombatidae</taxon>
        <taxon>Vombatus</taxon>
    </lineage>
</organism>
<reference evidence="2" key="3">
    <citation type="submission" date="2025-09" db="UniProtKB">
        <authorList>
            <consortium name="Ensembl"/>
        </authorList>
    </citation>
    <scope>IDENTIFICATION</scope>
</reference>
<dbReference type="GO" id="GO:0005576">
    <property type="term" value="C:extracellular region"/>
    <property type="evidence" value="ECO:0007669"/>
    <property type="project" value="InterPro"/>
</dbReference>
<dbReference type="InterPro" id="IPR036645">
    <property type="entry name" value="Elafin-like_sf"/>
</dbReference>
<protein>
    <recommendedName>
        <fullName evidence="1">WAP domain-containing protein</fullName>
    </recommendedName>
</protein>
<dbReference type="Proteomes" id="UP000314987">
    <property type="component" value="Unassembled WGS sequence"/>
</dbReference>
<feature type="domain" description="WAP" evidence="1">
    <location>
        <begin position="1"/>
        <end position="50"/>
    </location>
</feature>
<dbReference type="PRINTS" id="PR00003">
    <property type="entry name" value="4DISULPHCORE"/>
</dbReference>
<dbReference type="AlphaFoldDB" id="A0A4X2JSD8"/>
<accession>A0A4X2JSD8</accession>
<keyword evidence="3" id="KW-1185">Reference proteome</keyword>
<dbReference type="SMART" id="SM00217">
    <property type="entry name" value="WAP"/>
    <property type="match status" value="1"/>
</dbReference>
<proteinExistence type="predicted"/>
<dbReference type="Gene3D" id="4.10.75.10">
    <property type="entry name" value="Elafin-like"/>
    <property type="match status" value="1"/>
</dbReference>